<reference evidence="2" key="2">
    <citation type="submission" date="2018-10" db="UniProtKB">
        <authorList>
            <consortium name="EnsemblPlants"/>
        </authorList>
    </citation>
    <scope>IDENTIFICATION</scope>
</reference>
<dbReference type="Gramene" id="TraesWEE_scaffold_032768_01G000400.1">
    <property type="protein sequence ID" value="TraesWEE_scaffold_032768_01G000400.1"/>
    <property type="gene ID" value="TraesWEE_scaffold_032768_01G000400"/>
</dbReference>
<keyword evidence="1" id="KW-0732">Signal</keyword>
<feature type="signal peptide" evidence="1">
    <location>
        <begin position="1"/>
        <end position="26"/>
    </location>
</feature>
<reference evidence="2" key="1">
    <citation type="submission" date="2018-08" db="EMBL/GenBank/DDBJ databases">
        <authorList>
            <person name="Rossello M."/>
        </authorList>
    </citation>
    <scope>NUCLEOTIDE SEQUENCE [LARGE SCALE GENOMIC DNA]</scope>
    <source>
        <strain evidence="2">cv. Chinese Spring</strain>
    </source>
</reference>
<protein>
    <submittedName>
        <fullName evidence="2">Uncharacterized protein</fullName>
    </submittedName>
</protein>
<dbReference type="Gramene" id="TraesSTA5D03G03203700.1">
    <property type="protein sequence ID" value="TraesSTA5D03G03203700.1"/>
    <property type="gene ID" value="TraesSTA5D03G03203700"/>
</dbReference>
<accession>A0A3B6N0T1</accession>
<dbReference type="Gramene" id="TraesNOR5D03G03242820.1">
    <property type="protein sequence ID" value="TraesNOR5D03G03242820.1"/>
    <property type="gene ID" value="TraesNOR5D03G03242820"/>
</dbReference>
<dbReference type="Gramene" id="TraesJUL5D03G03238250.1">
    <property type="protein sequence ID" value="TraesJUL5D03G03238250.1"/>
    <property type="gene ID" value="TraesJUL5D03G03238250"/>
</dbReference>
<evidence type="ECO:0000313" key="2">
    <source>
        <dbReference type="EnsemblPlants" id="TraesCS5D02G495200.1"/>
    </source>
</evidence>
<dbReference type="Gramene" id="TraesCLE_scaffold_009530_01G000500.1">
    <property type="protein sequence ID" value="TraesCLE_scaffold_009530_01G000500.1"/>
    <property type="gene ID" value="TraesCLE_scaffold_009530_01G000500"/>
</dbReference>
<dbReference type="Gramene" id="TraesARI5D03G03166810.1">
    <property type="protein sequence ID" value="TraesARI5D03G03166810.1"/>
    <property type="gene ID" value="TraesARI5D03G03166810"/>
</dbReference>
<dbReference type="Gramene" id="TraesROB_scaffold_031392_01G000400.1">
    <property type="protein sequence ID" value="TraesROB_scaffold_031392_01G000400.1"/>
    <property type="gene ID" value="TraesROB_scaffold_031392_01G000400"/>
</dbReference>
<dbReference type="EnsemblPlants" id="TraesCS5D02G495200.1">
    <property type="protein sequence ID" value="TraesCS5D02G495200.1"/>
    <property type="gene ID" value="TraesCS5D02G495200"/>
</dbReference>
<dbReference type="Gramene" id="TraesPARA_EIv1.0_1873650.1">
    <property type="protein sequence ID" value="TraesPARA_EIv1.0_1873650.1.CDS"/>
    <property type="gene ID" value="TraesPARA_EIv1.0_1873650"/>
</dbReference>
<dbReference type="Gramene" id="TraesMAC5D03G03211700.1">
    <property type="protein sequence ID" value="TraesMAC5D03G03211700.1"/>
    <property type="gene ID" value="TraesMAC5D03G03211700"/>
</dbReference>
<dbReference type="Gramene" id="TraesCS5D02G495200.1">
    <property type="protein sequence ID" value="TraesCS5D02G495200.1"/>
    <property type="gene ID" value="TraesCS5D02G495200"/>
</dbReference>
<dbReference type="Gramene" id="TraesCAD_scaffold_124753_01G000100.1">
    <property type="protein sequence ID" value="TraesCAD_scaffold_124753_01G000100.1"/>
    <property type="gene ID" value="TraesCAD_scaffold_124753_01G000100"/>
</dbReference>
<proteinExistence type="predicted"/>
<dbReference type="Gramene" id="TraesLAC5D03G03168760.1">
    <property type="protein sequence ID" value="TraesLAC5D03G03168760.1"/>
    <property type="gene ID" value="TraesLAC5D03G03168760"/>
</dbReference>
<organism evidence="2">
    <name type="scientific">Triticum aestivum</name>
    <name type="common">Wheat</name>
    <dbReference type="NCBI Taxonomy" id="4565"/>
    <lineage>
        <taxon>Eukaryota</taxon>
        <taxon>Viridiplantae</taxon>
        <taxon>Streptophyta</taxon>
        <taxon>Embryophyta</taxon>
        <taxon>Tracheophyta</taxon>
        <taxon>Spermatophyta</taxon>
        <taxon>Magnoliopsida</taxon>
        <taxon>Liliopsida</taxon>
        <taxon>Poales</taxon>
        <taxon>Poaceae</taxon>
        <taxon>BOP clade</taxon>
        <taxon>Pooideae</taxon>
        <taxon>Triticodae</taxon>
        <taxon>Triticeae</taxon>
        <taxon>Triticinae</taxon>
        <taxon>Triticum</taxon>
    </lineage>
</organism>
<dbReference type="Gramene" id="TraesJAG5D03G03210080.1">
    <property type="protein sequence ID" value="TraesJAG5D03G03210080.1"/>
    <property type="gene ID" value="TraesJAG5D03G03210080"/>
</dbReference>
<evidence type="ECO:0000313" key="3">
    <source>
        <dbReference type="Proteomes" id="UP000019116"/>
    </source>
</evidence>
<dbReference type="Gramene" id="TraesLDM5D03G03217520.1">
    <property type="protein sequence ID" value="TraesLDM5D03G03217520.1"/>
    <property type="gene ID" value="TraesLDM5D03G03217520"/>
</dbReference>
<feature type="chain" id="PRO_5043178092" evidence="1">
    <location>
        <begin position="27"/>
        <end position="83"/>
    </location>
</feature>
<dbReference type="Proteomes" id="UP000019116">
    <property type="component" value="Chromosome 5D"/>
</dbReference>
<name>A0A3B6N0T1_WHEAT</name>
<dbReference type="Gramene" id="TraesSYM5D03G03153850.1">
    <property type="protein sequence ID" value="TraesSYM5D03G03153850.1"/>
    <property type="gene ID" value="TraesSYM5D03G03153850"/>
</dbReference>
<dbReference type="Gramene" id="TraesCS5D03G1085900.1">
    <property type="protein sequence ID" value="TraesCS5D03G1085900.1.CDS"/>
    <property type="gene ID" value="TraesCS5D03G1085900"/>
</dbReference>
<sequence>MEKCTMRVQAILFLLVCFAIHAQCRGIGVQDYGYQGCTHKSKTHTGCYTCLPLEVCYSTLADCKAHCKRPPGHSHLPGSSSLA</sequence>
<evidence type="ECO:0000256" key="1">
    <source>
        <dbReference type="SAM" id="SignalP"/>
    </source>
</evidence>
<keyword evidence="3" id="KW-1185">Reference proteome</keyword>
<dbReference type="SMR" id="A0A3B6N0T1"/>
<dbReference type="AlphaFoldDB" id="A0A3B6N0T1"/>